<evidence type="ECO:0000256" key="1">
    <source>
        <dbReference type="SAM" id="MobiDB-lite"/>
    </source>
</evidence>
<evidence type="ECO:0000256" key="2">
    <source>
        <dbReference type="SAM" id="Phobius"/>
    </source>
</evidence>
<proteinExistence type="predicted"/>
<dbReference type="EMBL" id="RQFM01000010">
    <property type="protein sequence ID" value="TGK88095.1"/>
    <property type="molecule type" value="Genomic_DNA"/>
</dbReference>
<dbReference type="OrthoDB" id="340354at2"/>
<feature type="region of interest" description="Disordered" evidence="1">
    <location>
        <begin position="68"/>
        <end position="118"/>
    </location>
</feature>
<organism evidence="3 5">
    <name type="scientific">Leptospira bourretii</name>
    <dbReference type="NCBI Taxonomy" id="2484962"/>
    <lineage>
        <taxon>Bacteria</taxon>
        <taxon>Pseudomonadati</taxon>
        <taxon>Spirochaetota</taxon>
        <taxon>Spirochaetia</taxon>
        <taxon>Leptospirales</taxon>
        <taxon>Leptospiraceae</taxon>
        <taxon>Leptospira</taxon>
    </lineage>
</organism>
<feature type="region of interest" description="Disordered" evidence="1">
    <location>
        <begin position="1"/>
        <end position="24"/>
    </location>
</feature>
<dbReference type="RefSeq" id="WP_135746710.1">
    <property type="nucleotide sequence ID" value="NZ_RQFL01000031.1"/>
</dbReference>
<dbReference type="AlphaFoldDB" id="A0A4R9IIW7"/>
<evidence type="ECO:0000313" key="3">
    <source>
        <dbReference type="EMBL" id="TGK88095.1"/>
    </source>
</evidence>
<keyword evidence="2" id="KW-0472">Membrane</keyword>
<reference evidence="5 6" key="2">
    <citation type="journal article" date="2019" name="PLoS Negl. Trop. Dis.">
        <title>Revisiting the worldwide diversity of Leptospira species in the environment.</title>
        <authorList>
            <person name="Vincent A.T."/>
            <person name="Schiettekatte O."/>
            <person name="Bourhy P."/>
            <person name="Veyrier F.J."/>
            <person name="Picardeau M."/>
        </authorList>
    </citation>
    <scope>NUCLEOTIDE SEQUENCE [LARGE SCALE GENOMIC DNA]</scope>
    <source>
        <strain evidence="3 5">201800280</strain>
        <strain evidence="6">201800281</strain>
    </source>
</reference>
<reference evidence="4" key="1">
    <citation type="submission" date="2018-10" db="EMBL/GenBank/DDBJ databases">
        <authorList>
            <person name="Vincent A.T."/>
            <person name="Schiettekatte O."/>
            <person name="Bourhy P."/>
            <person name="Veyrier F.J."/>
            <person name="Picardeau M."/>
        </authorList>
    </citation>
    <scope>NUCLEOTIDE SEQUENCE</scope>
    <source>
        <strain evidence="4">201800281</strain>
    </source>
</reference>
<dbReference type="Proteomes" id="UP000297918">
    <property type="component" value="Unassembled WGS sequence"/>
</dbReference>
<accession>A0A4R9IIW7</accession>
<gene>
    <name evidence="3" type="ORF">EHQ23_04420</name>
    <name evidence="4" type="ORF">EHQ26_16945</name>
</gene>
<name>A0A4R9IIW7_9LEPT</name>
<evidence type="ECO:0000313" key="6">
    <source>
        <dbReference type="Proteomes" id="UP000297918"/>
    </source>
</evidence>
<evidence type="ECO:0000313" key="4">
    <source>
        <dbReference type="EMBL" id="TGK88746.1"/>
    </source>
</evidence>
<protein>
    <recommendedName>
        <fullName evidence="7">SPOR domain-containing protein</fullName>
    </recommendedName>
</protein>
<keyword evidence="6" id="KW-1185">Reference proteome</keyword>
<keyword evidence="2" id="KW-1133">Transmembrane helix</keyword>
<comment type="caution">
    <text evidence="3">The sequence shown here is derived from an EMBL/GenBank/DDBJ whole genome shotgun (WGS) entry which is preliminary data.</text>
</comment>
<dbReference type="Proteomes" id="UP000297394">
    <property type="component" value="Unassembled WGS sequence"/>
</dbReference>
<sequence>MQNIDYSRKLRSGRPLEGEVPSYSPQTHSYLGATQKPKSAFILLIGGILLFTSGMVVGIQLGQKETKFKENSETSFSNVGGAQRLPAPKLKNPEEVASDQEENRSNEPGPNFGSPFPQTLKFPPKNDQINYMVQIGDFTPEEAIAVGKQLIDTNPSLRGRIFRTSTGKLFAGYFYRLDDAKETLEAVKSKLPSLTDAQVKTIRF</sequence>
<evidence type="ECO:0008006" key="7">
    <source>
        <dbReference type="Google" id="ProtNLM"/>
    </source>
</evidence>
<feature type="transmembrane region" description="Helical" evidence="2">
    <location>
        <begin position="40"/>
        <end position="59"/>
    </location>
</feature>
<dbReference type="EMBL" id="RQFL01000031">
    <property type="protein sequence ID" value="TGK88746.1"/>
    <property type="molecule type" value="Genomic_DNA"/>
</dbReference>
<keyword evidence="2" id="KW-0812">Transmembrane</keyword>
<evidence type="ECO:0000313" key="5">
    <source>
        <dbReference type="Proteomes" id="UP000297394"/>
    </source>
</evidence>